<proteinExistence type="predicted"/>
<feature type="chain" id="PRO_5021206064" evidence="1">
    <location>
        <begin position="18"/>
        <end position="335"/>
    </location>
</feature>
<accession>A0A507FJ11</accession>
<feature type="signal peptide" evidence="1">
    <location>
        <begin position="1"/>
        <end position="17"/>
    </location>
</feature>
<evidence type="ECO:0000313" key="2">
    <source>
        <dbReference type="EMBL" id="TPX75378.1"/>
    </source>
</evidence>
<protein>
    <submittedName>
        <fullName evidence="2">Uncharacterized protein</fullName>
    </submittedName>
</protein>
<organism evidence="2 3">
    <name type="scientific">Chytriomyces confervae</name>
    <dbReference type="NCBI Taxonomy" id="246404"/>
    <lineage>
        <taxon>Eukaryota</taxon>
        <taxon>Fungi</taxon>
        <taxon>Fungi incertae sedis</taxon>
        <taxon>Chytridiomycota</taxon>
        <taxon>Chytridiomycota incertae sedis</taxon>
        <taxon>Chytridiomycetes</taxon>
        <taxon>Chytridiales</taxon>
        <taxon>Chytriomycetaceae</taxon>
        <taxon>Chytriomyces</taxon>
    </lineage>
</organism>
<evidence type="ECO:0000256" key="1">
    <source>
        <dbReference type="SAM" id="SignalP"/>
    </source>
</evidence>
<keyword evidence="1" id="KW-0732">Signal</keyword>
<name>A0A507FJ11_9FUNG</name>
<sequence length="335" mass="35801">MLAQYALLLASATATLAAGVPYHNGPVVSNIEITAIFYGRVPYQTTVTDYYAQITDSVYMDWLTEFNTPSQRIGRGRLVTSFNETTNIKTRLTDSTDVHDYLISLIKAGKITPNNNSYFAIHFQQGINIDYCYVVNGQNQCGSTCSEYGAWHSFIDLSKYGISVPGVPYLYYGVMPDCGSGFDAVAASHEVIETISDPAGDNPALAAWCDTNDLSGGEIADKCGTSGKIVGSNGKSYTVATGWSNTYKKCIYAPVASATTSKSKTIASASTTTASTNVASSSRVTTASKTASTGIPVPSGPCSTYYETKCAGGNTYLCYYWSGGSLTWKKWQSGC</sequence>
<dbReference type="EMBL" id="QEAP01000083">
    <property type="protein sequence ID" value="TPX75378.1"/>
    <property type="molecule type" value="Genomic_DNA"/>
</dbReference>
<keyword evidence="3" id="KW-1185">Reference proteome</keyword>
<reference evidence="2 3" key="1">
    <citation type="journal article" date="2019" name="Sci. Rep.">
        <title>Comparative genomics of chytrid fungi reveal insights into the obligate biotrophic and pathogenic lifestyle of Synchytrium endobioticum.</title>
        <authorList>
            <person name="van de Vossenberg B.T.L.H."/>
            <person name="Warris S."/>
            <person name="Nguyen H.D.T."/>
            <person name="van Gent-Pelzer M.P.E."/>
            <person name="Joly D.L."/>
            <person name="van de Geest H.C."/>
            <person name="Bonants P.J.M."/>
            <person name="Smith D.S."/>
            <person name="Levesque C.A."/>
            <person name="van der Lee T.A.J."/>
        </authorList>
    </citation>
    <scope>NUCLEOTIDE SEQUENCE [LARGE SCALE GENOMIC DNA]</scope>
    <source>
        <strain evidence="2 3">CBS 675.73</strain>
    </source>
</reference>
<comment type="caution">
    <text evidence="2">The sequence shown here is derived from an EMBL/GenBank/DDBJ whole genome shotgun (WGS) entry which is preliminary data.</text>
</comment>
<dbReference type="AlphaFoldDB" id="A0A507FJ11"/>
<dbReference type="Proteomes" id="UP000320333">
    <property type="component" value="Unassembled WGS sequence"/>
</dbReference>
<gene>
    <name evidence="2" type="ORF">CcCBS67573_g03366</name>
</gene>
<evidence type="ECO:0000313" key="3">
    <source>
        <dbReference type="Proteomes" id="UP000320333"/>
    </source>
</evidence>
<dbReference type="OrthoDB" id="2112120at2759"/>